<dbReference type="Proteomes" id="UP000025227">
    <property type="component" value="Unplaced"/>
</dbReference>
<evidence type="ECO:0000313" key="2">
    <source>
        <dbReference type="Proteomes" id="UP000025227"/>
    </source>
</evidence>
<dbReference type="WBParaSite" id="HCON_00187170-00001">
    <property type="protein sequence ID" value="HCON_00187170-00001"/>
    <property type="gene ID" value="HCON_00187170"/>
</dbReference>
<evidence type="ECO:0000313" key="3">
    <source>
        <dbReference type="WBParaSite" id="HCON_00187170-00001"/>
    </source>
</evidence>
<keyword evidence="1" id="KW-0812">Transmembrane</keyword>
<organism evidence="2 3">
    <name type="scientific">Haemonchus contortus</name>
    <name type="common">Barber pole worm</name>
    <dbReference type="NCBI Taxonomy" id="6289"/>
    <lineage>
        <taxon>Eukaryota</taxon>
        <taxon>Metazoa</taxon>
        <taxon>Ecdysozoa</taxon>
        <taxon>Nematoda</taxon>
        <taxon>Chromadorea</taxon>
        <taxon>Rhabditida</taxon>
        <taxon>Rhabditina</taxon>
        <taxon>Rhabditomorpha</taxon>
        <taxon>Strongyloidea</taxon>
        <taxon>Trichostrongylidae</taxon>
        <taxon>Haemonchus</taxon>
    </lineage>
</organism>
<dbReference type="AlphaFoldDB" id="A0A7I4Z5X0"/>
<keyword evidence="2" id="KW-1185">Reference proteome</keyword>
<feature type="transmembrane region" description="Helical" evidence="1">
    <location>
        <begin position="42"/>
        <end position="63"/>
    </location>
</feature>
<evidence type="ECO:0000256" key="1">
    <source>
        <dbReference type="SAM" id="Phobius"/>
    </source>
</evidence>
<accession>A0A7I4Z5X0</accession>
<keyword evidence="1" id="KW-1133">Transmembrane helix</keyword>
<proteinExistence type="predicted"/>
<protein>
    <submittedName>
        <fullName evidence="3">Ovule protein</fullName>
    </submittedName>
</protein>
<keyword evidence="1" id="KW-0472">Membrane</keyword>
<sequence length="78" mass="8877">TCDVVKRELQPRQKIRPHRPLSLSAICFFDISLPIKTSYNLTGFYCSMCIMVLKSVHFFLLALSKKCAHGLMVDADDN</sequence>
<name>A0A7I4Z5X0_HAECO</name>
<reference evidence="3" key="1">
    <citation type="submission" date="2020-12" db="UniProtKB">
        <authorList>
            <consortium name="WormBaseParasite"/>
        </authorList>
    </citation>
    <scope>IDENTIFICATION</scope>
    <source>
        <strain evidence="3">MHco3</strain>
    </source>
</reference>